<keyword evidence="2 4" id="KW-0442">Lipid degradation</keyword>
<dbReference type="PROSITE" id="PS51635">
    <property type="entry name" value="PNPLA"/>
    <property type="match status" value="1"/>
</dbReference>
<dbReference type="AlphaFoldDB" id="A0AAE5C9S4"/>
<sequence length="276" mass="30123">MEKDVKTALILGGGGSKGAVQAGFLRALEKLEVEIGLVVAASVGAINGAFFAAGVSPRDMLREWAKVRRRDLFGFNWQLLRKWTRARSVFSPRRLRRFLADRLPARTFEELAVPLVVVTTDLGTGAPYLLESGNLIDAIVASCAVPGLLPPVRSADGRLLIDGALSDNVPVDVAFRRGADRVLGILCRTCAACGPRDLGLGSMLGQAFGIAVDCKWRADARRYADRPDVLIIEPEIGVNVPSLDFTHGEELWRAGYRQSRRELEEWLRKDELAAAS</sequence>
<evidence type="ECO:0000313" key="6">
    <source>
        <dbReference type="EMBL" id="NIR75781.1"/>
    </source>
</evidence>
<evidence type="ECO:0000313" key="7">
    <source>
        <dbReference type="Proteomes" id="UP000702544"/>
    </source>
</evidence>
<organism evidence="6 7">
    <name type="scientific">Candidatus Kutchimonas denitrificans</name>
    <dbReference type="NCBI Taxonomy" id="3056748"/>
    <lineage>
        <taxon>Bacteria</taxon>
        <taxon>Pseudomonadati</taxon>
        <taxon>Gemmatimonadota</taxon>
        <taxon>Gemmatimonadia</taxon>
        <taxon>Candidatus Palauibacterales</taxon>
        <taxon>Candidatus Palauibacteraceae</taxon>
        <taxon>Candidatus Kutchimonas</taxon>
    </lineage>
</organism>
<name>A0AAE5C9S4_9BACT</name>
<evidence type="ECO:0000256" key="2">
    <source>
        <dbReference type="ARBA" id="ARBA00022963"/>
    </source>
</evidence>
<accession>A0AAE5C9S4</accession>
<comment type="caution">
    <text evidence="4">Lacks conserved residue(s) required for the propagation of feature annotation.</text>
</comment>
<comment type="caution">
    <text evidence="6">The sequence shown here is derived from an EMBL/GenBank/DDBJ whole genome shotgun (WGS) entry which is preliminary data.</text>
</comment>
<dbReference type="Gene3D" id="3.40.1090.10">
    <property type="entry name" value="Cytosolic phospholipase A2 catalytic domain"/>
    <property type="match status" value="2"/>
</dbReference>
<feature type="short sequence motif" description="DGA/G" evidence="4">
    <location>
        <begin position="162"/>
        <end position="164"/>
    </location>
</feature>
<proteinExistence type="predicted"/>
<dbReference type="Proteomes" id="UP000702544">
    <property type="component" value="Unassembled WGS sequence"/>
</dbReference>
<dbReference type="InterPro" id="IPR050301">
    <property type="entry name" value="NTE"/>
</dbReference>
<evidence type="ECO:0000256" key="4">
    <source>
        <dbReference type="PROSITE-ProRule" id="PRU01161"/>
    </source>
</evidence>
<dbReference type="GO" id="GO:0016787">
    <property type="term" value="F:hydrolase activity"/>
    <property type="evidence" value="ECO:0007669"/>
    <property type="project" value="UniProtKB-UniRule"/>
</dbReference>
<dbReference type="GO" id="GO:0016042">
    <property type="term" value="P:lipid catabolic process"/>
    <property type="evidence" value="ECO:0007669"/>
    <property type="project" value="UniProtKB-UniRule"/>
</dbReference>
<gene>
    <name evidence="6" type="ORF">GWO12_11830</name>
</gene>
<feature type="active site" description="Nucleophile" evidence="4">
    <location>
        <position position="42"/>
    </location>
</feature>
<dbReference type="InterPro" id="IPR016035">
    <property type="entry name" value="Acyl_Trfase/lysoPLipase"/>
</dbReference>
<keyword evidence="1 4" id="KW-0378">Hydrolase</keyword>
<evidence type="ECO:0000256" key="1">
    <source>
        <dbReference type="ARBA" id="ARBA00022801"/>
    </source>
</evidence>
<dbReference type="SUPFAM" id="SSF52151">
    <property type="entry name" value="FabD/lysophospholipase-like"/>
    <property type="match status" value="1"/>
</dbReference>
<dbReference type="InterPro" id="IPR002641">
    <property type="entry name" value="PNPLA_dom"/>
</dbReference>
<feature type="active site" description="Proton acceptor" evidence="4">
    <location>
        <position position="162"/>
    </location>
</feature>
<feature type="short sequence motif" description="GXGXXG" evidence="4">
    <location>
        <begin position="13"/>
        <end position="18"/>
    </location>
</feature>
<dbReference type="Pfam" id="PF01734">
    <property type="entry name" value="Patatin"/>
    <property type="match status" value="1"/>
</dbReference>
<reference evidence="6 7" key="1">
    <citation type="submission" date="2020-01" db="EMBL/GenBank/DDBJ databases">
        <title>Genomes assembled from Gulf of Kutch pelagic sediment metagenomes.</title>
        <authorList>
            <person name="Chandrashekar M."/>
            <person name="Mahajan M.S."/>
            <person name="Dave K.J."/>
            <person name="Vatsa P."/>
            <person name="Nathani N.M."/>
        </authorList>
    </citation>
    <scope>NUCLEOTIDE SEQUENCE [LARGE SCALE GENOMIC DNA]</scope>
    <source>
        <strain evidence="6">KS3-K002</strain>
    </source>
</reference>
<dbReference type="EMBL" id="JAACAK010000096">
    <property type="protein sequence ID" value="NIR75781.1"/>
    <property type="molecule type" value="Genomic_DNA"/>
</dbReference>
<evidence type="ECO:0000256" key="3">
    <source>
        <dbReference type="ARBA" id="ARBA00023098"/>
    </source>
</evidence>
<dbReference type="PANTHER" id="PTHR14226">
    <property type="entry name" value="NEUROPATHY TARGET ESTERASE/SWISS CHEESE D.MELANOGASTER"/>
    <property type="match status" value="1"/>
</dbReference>
<dbReference type="PANTHER" id="PTHR14226:SF29">
    <property type="entry name" value="NEUROPATHY TARGET ESTERASE SWS"/>
    <property type="match status" value="1"/>
</dbReference>
<keyword evidence="3 4" id="KW-0443">Lipid metabolism</keyword>
<evidence type="ECO:0000259" key="5">
    <source>
        <dbReference type="PROSITE" id="PS51635"/>
    </source>
</evidence>
<protein>
    <recommendedName>
        <fullName evidence="5">PNPLA domain-containing protein</fullName>
    </recommendedName>
</protein>
<feature type="domain" description="PNPLA" evidence="5">
    <location>
        <begin position="9"/>
        <end position="175"/>
    </location>
</feature>